<protein>
    <submittedName>
        <fullName evidence="1">Uncharacterized protein</fullName>
    </submittedName>
</protein>
<dbReference type="AlphaFoldDB" id="A0A495J709"/>
<keyword evidence="2" id="KW-1185">Reference proteome</keyword>
<organism evidence="1 2">
    <name type="scientific">Mucilaginibacter gracilis</name>
    <dbReference type="NCBI Taxonomy" id="423350"/>
    <lineage>
        <taxon>Bacteria</taxon>
        <taxon>Pseudomonadati</taxon>
        <taxon>Bacteroidota</taxon>
        <taxon>Sphingobacteriia</taxon>
        <taxon>Sphingobacteriales</taxon>
        <taxon>Sphingobacteriaceae</taxon>
        <taxon>Mucilaginibacter</taxon>
    </lineage>
</organism>
<dbReference type="OrthoDB" id="281003at2"/>
<accession>A0A495J709</accession>
<proteinExistence type="predicted"/>
<reference evidence="1 2" key="1">
    <citation type="submission" date="2018-10" db="EMBL/GenBank/DDBJ databases">
        <title>Genomic Encyclopedia of Archaeal and Bacterial Type Strains, Phase II (KMG-II): from individual species to whole genera.</title>
        <authorList>
            <person name="Goeker M."/>
        </authorList>
    </citation>
    <scope>NUCLEOTIDE SEQUENCE [LARGE SCALE GENOMIC DNA]</scope>
    <source>
        <strain evidence="1 2">DSM 18602</strain>
    </source>
</reference>
<sequence>MDFRQRLEQSRVQLAGNIPATEPDEDWTCAYYGIERGNSPVCLDLRLPDGSRKAFPYSYFTAMHFDVDTGIEIQTNQKRIVITGRNLTKLFEQLITYRVRYVQADVGNDTQDDGLFVAAILIDGF</sequence>
<comment type="caution">
    <text evidence="1">The sequence shown here is derived from an EMBL/GenBank/DDBJ whole genome shotgun (WGS) entry which is preliminary data.</text>
</comment>
<gene>
    <name evidence="1" type="ORF">BDD43_4425</name>
</gene>
<dbReference type="Proteomes" id="UP000268007">
    <property type="component" value="Unassembled WGS sequence"/>
</dbReference>
<evidence type="ECO:0000313" key="1">
    <source>
        <dbReference type="EMBL" id="RKR84198.1"/>
    </source>
</evidence>
<evidence type="ECO:0000313" key="2">
    <source>
        <dbReference type="Proteomes" id="UP000268007"/>
    </source>
</evidence>
<dbReference type="EMBL" id="RBKU01000001">
    <property type="protein sequence ID" value="RKR84198.1"/>
    <property type="molecule type" value="Genomic_DNA"/>
</dbReference>
<dbReference type="RefSeq" id="WP_147425708.1">
    <property type="nucleotide sequence ID" value="NZ_RBKU01000001.1"/>
</dbReference>
<name>A0A495J709_9SPHI</name>